<sequence>MTGTEGIAIVIAKLEFPQAPVPWKTDSTEPSNTTHR</sequence>
<organism evidence="1 2">
    <name type="scientific">Adineta steineri</name>
    <dbReference type="NCBI Taxonomy" id="433720"/>
    <lineage>
        <taxon>Eukaryota</taxon>
        <taxon>Metazoa</taxon>
        <taxon>Spiralia</taxon>
        <taxon>Gnathifera</taxon>
        <taxon>Rotifera</taxon>
        <taxon>Eurotatoria</taxon>
        <taxon>Bdelloidea</taxon>
        <taxon>Adinetida</taxon>
        <taxon>Adinetidae</taxon>
        <taxon>Adineta</taxon>
    </lineage>
</organism>
<dbReference type="EMBL" id="CAJOAY010002277">
    <property type="protein sequence ID" value="CAF3938046.1"/>
    <property type="molecule type" value="Genomic_DNA"/>
</dbReference>
<reference evidence="1" key="1">
    <citation type="submission" date="2021-02" db="EMBL/GenBank/DDBJ databases">
        <authorList>
            <person name="Nowell W R."/>
        </authorList>
    </citation>
    <scope>NUCLEOTIDE SEQUENCE</scope>
</reference>
<dbReference type="Proteomes" id="UP000663881">
    <property type="component" value="Unassembled WGS sequence"/>
</dbReference>
<gene>
    <name evidence="1" type="ORF">OKA104_LOCUS26215</name>
</gene>
<evidence type="ECO:0000313" key="2">
    <source>
        <dbReference type="Proteomes" id="UP000663881"/>
    </source>
</evidence>
<proteinExistence type="predicted"/>
<comment type="caution">
    <text evidence="1">The sequence shown here is derived from an EMBL/GenBank/DDBJ whole genome shotgun (WGS) entry which is preliminary data.</text>
</comment>
<name>A0A819JT08_9BILA</name>
<dbReference type="AlphaFoldDB" id="A0A819JT08"/>
<accession>A0A819JT08</accession>
<evidence type="ECO:0000313" key="1">
    <source>
        <dbReference type="EMBL" id="CAF3938046.1"/>
    </source>
</evidence>
<feature type="non-terminal residue" evidence="1">
    <location>
        <position position="36"/>
    </location>
</feature>
<protein>
    <submittedName>
        <fullName evidence="1">Uncharacterized protein</fullName>
    </submittedName>
</protein>